<feature type="signal peptide" evidence="1">
    <location>
        <begin position="1"/>
        <end position="20"/>
    </location>
</feature>
<name>A0AAW7ZBF8_9FIRM</name>
<reference evidence="2" key="2">
    <citation type="submission" date="2023-03" db="EMBL/GenBank/DDBJ databases">
        <authorList>
            <person name="Zhang Z."/>
        </authorList>
    </citation>
    <scope>NUCLEOTIDE SEQUENCE</scope>
    <source>
        <strain evidence="2">DSA</strain>
    </source>
</reference>
<gene>
    <name evidence="2" type="ORF">P6N53_07315</name>
</gene>
<proteinExistence type="predicted"/>
<evidence type="ECO:0000313" key="3">
    <source>
        <dbReference type="Proteomes" id="UP001172911"/>
    </source>
</evidence>
<dbReference type="AlphaFoldDB" id="A0AAW7ZBF8"/>
<dbReference type="RefSeq" id="WP_304542132.1">
    <property type="nucleotide sequence ID" value="NZ_JARPTC010000009.1"/>
</dbReference>
<dbReference type="PROSITE" id="PS51257">
    <property type="entry name" value="PROKAR_LIPOPROTEIN"/>
    <property type="match status" value="1"/>
</dbReference>
<accession>A0AAW7ZBF8</accession>
<keyword evidence="1" id="KW-0732">Signal</keyword>
<comment type="caution">
    <text evidence="2">The sequence shown here is derived from an EMBL/GenBank/DDBJ whole genome shotgun (WGS) entry which is preliminary data.</text>
</comment>
<sequence>MRRVSLLLLVTLLIFTLAGCGGTAVENDGKIDSNSVQSVEGVMGQYVGQIDSNSVEIIIDGEPKAFRTDGLDFDFTALQSDEWVEISYIENQYEQLEIKAIELINN</sequence>
<dbReference type="EMBL" id="JARPTC010000009">
    <property type="protein sequence ID" value="MDO7787022.1"/>
    <property type="molecule type" value="Genomic_DNA"/>
</dbReference>
<feature type="chain" id="PRO_5043801658" evidence="1">
    <location>
        <begin position="21"/>
        <end position="106"/>
    </location>
</feature>
<keyword evidence="3" id="KW-1185">Reference proteome</keyword>
<dbReference type="Proteomes" id="UP001172911">
    <property type="component" value="Unassembled WGS sequence"/>
</dbReference>
<protein>
    <submittedName>
        <fullName evidence="2">Uncharacterized protein</fullName>
    </submittedName>
</protein>
<organism evidence="2 3">
    <name type="scientific">Desulforamulus aquiferis</name>
    <dbReference type="NCBI Taxonomy" id="1397668"/>
    <lineage>
        <taxon>Bacteria</taxon>
        <taxon>Bacillati</taxon>
        <taxon>Bacillota</taxon>
        <taxon>Clostridia</taxon>
        <taxon>Eubacteriales</taxon>
        <taxon>Peptococcaceae</taxon>
        <taxon>Desulforamulus</taxon>
    </lineage>
</organism>
<reference evidence="2" key="1">
    <citation type="journal article" date="2023" name="J. Hazard. Mater.">
        <title>Anaerobic biodegradation of pyrene and benzo[a]pyrene by a new sulfate-reducing Desulforamulus aquiferis strain DSA.</title>
        <authorList>
            <person name="Zhang Z."/>
            <person name="Sun J."/>
            <person name="Gong X."/>
            <person name="Wang C."/>
            <person name="Wang H."/>
        </authorList>
    </citation>
    <scope>NUCLEOTIDE SEQUENCE</scope>
    <source>
        <strain evidence="2">DSA</strain>
    </source>
</reference>
<evidence type="ECO:0000256" key="1">
    <source>
        <dbReference type="SAM" id="SignalP"/>
    </source>
</evidence>
<evidence type="ECO:0000313" key="2">
    <source>
        <dbReference type="EMBL" id="MDO7787022.1"/>
    </source>
</evidence>